<gene>
    <name evidence="2" type="ORF">AC578_6578</name>
</gene>
<comment type="caution">
    <text evidence="2">The sequence shown here is derived from an EMBL/GenBank/DDBJ whole genome shotgun (WGS) entry which is preliminary data.</text>
</comment>
<feature type="compositionally biased region" description="Acidic residues" evidence="1">
    <location>
        <begin position="88"/>
        <end position="99"/>
    </location>
</feature>
<organism evidence="2 3">
    <name type="scientific">Pseudocercospora eumusae</name>
    <dbReference type="NCBI Taxonomy" id="321146"/>
    <lineage>
        <taxon>Eukaryota</taxon>
        <taxon>Fungi</taxon>
        <taxon>Dikarya</taxon>
        <taxon>Ascomycota</taxon>
        <taxon>Pezizomycotina</taxon>
        <taxon>Dothideomycetes</taxon>
        <taxon>Dothideomycetidae</taxon>
        <taxon>Mycosphaerellales</taxon>
        <taxon>Mycosphaerellaceae</taxon>
        <taxon>Pseudocercospora</taxon>
    </lineage>
</organism>
<evidence type="ECO:0000313" key="2">
    <source>
        <dbReference type="EMBL" id="KXT01972.1"/>
    </source>
</evidence>
<sequence>MSVAHNLFGRPHSRRCGFSDFPLDVPRGAEDFPFDFTQDDEASPINPTQYIEQHRPLPSRGRGGDDDHLNYVPSDTGEENQEDRGREEDEEHAEDEEQDYMVPSV</sequence>
<evidence type="ECO:0000313" key="3">
    <source>
        <dbReference type="Proteomes" id="UP000070133"/>
    </source>
</evidence>
<proteinExistence type="predicted"/>
<protein>
    <submittedName>
        <fullName evidence="2">Uncharacterized protein</fullName>
    </submittedName>
</protein>
<reference evidence="2 3" key="1">
    <citation type="submission" date="2015-07" db="EMBL/GenBank/DDBJ databases">
        <title>Comparative genomics of the Sigatoka disease complex on banana suggests a link between parallel evolutionary changes in Pseudocercospora fijiensis and Pseudocercospora eumusae and increased virulence on the banana host.</title>
        <authorList>
            <person name="Chang T.-C."/>
            <person name="Salvucci A."/>
            <person name="Crous P.W."/>
            <person name="Stergiopoulos I."/>
        </authorList>
    </citation>
    <scope>NUCLEOTIDE SEQUENCE [LARGE SCALE GENOMIC DNA]</scope>
    <source>
        <strain evidence="2 3">CBS 114824</strain>
    </source>
</reference>
<dbReference type="EMBL" id="LFZN01000047">
    <property type="protein sequence ID" value="KXT01972.1"/>
    <property type="molecule type" value="Genomic_DNA"/>
</dbReference>
<evidence type="ECO:0000256" key="1">
    <source>
        <dbReference type="SAM" id="MobiDB-lite"/>
    </source>
</evidence>
<name>A0A139HHU6_9PEZI</name>
<accession>A0A139HHU6</accession>
<dbReference type="AlphaFoldDB" id="A0A139HHU6"/>
<dbReference type="Proteomes" id="UP000070133">
    <property type="component" value="Unassembled WGS sequence"/>
</dbReference>
<keyword evidence="3" id="KW-1185">Reference proteome</keyword>
<feature type="region of interest" description="Disordered" evidence="1">
    <location>
        <begin position="1"/>
        <end position="105"/>
    </location>
</feature>